<keyword evidence="3" id="KW-1185">Reference proteome</keyword>
<comment type="caution">
    <text evidence="2">The sequence shown here is derived from an EMBL/GenBank/DDBJ whole genome shotgun (WGS) entry which is preliminary data.</text>
</comment>
<protein>
    <submittedName>
        <fullName evidence="2">Uncharacterized protein</fullName>
    </submittedName>
</protein>
<dbReference type="VEuPathDB" id="GiardiaDB:GMRT_14266"/>
<dbReference type="Proteomes" id="UP000315496">
    <property type="component" value="Chromosome 1"/>
</dbReference>
<organism evidence="2 3">
    <name type="scientific">Giardia muris</name>
    <dbReference type="NCBI Taxonomy" id="5742"/>
    <lineage>
        <taxon>Eukaryota</taxon>
        <taxon>Metamonada</taxon>
        <taxon>Diplomonadida</taxon>
        <taxon>Hexamitidae</taxon>
        <taxon>Giardiinae</taxon>
        <taxon>Giardia</taxon>
    </lineage>
</organism>
<name>A0A4Z1T7W8_GIAMU</name>
<feature type="compositionally biased region" description="Polar residues" evidence="1">
    <location>
        <begin position="1396"/>
        <end position="1426"/>
    </location>
</feature>
<feature type="region of interest" description="Disordered" evidence="1">
    <location>
        <begin position="943"/>
        <end position="1035"/>
    </location>
</feature>
<feature type="region of interest" description="Disordered" evidence="1">
    <location>
        <begin position="1061"/>
        <end position="1088"/>
    </location>
</feature>
<evidence type="ECO:0000256" key="1">
    <source>
        <dbReference type="SAM" id="MobiDB-lite"/>
    </source>
</evidence>
<reference evidence="2 3" key="1">
    <citation type="submission" date="2019-05" db="EMBL/GenBank/DDBJ databases">
        <title>The compact genome of Giardia muris reveals important steps in the evolution of intestinal protozoan parasites.</title>
        <authorList>
            <person name="Xu F."/>
            <person name="Jimenez-Gonzalez A."/>
            <person name="Einarsson E."/>
            <person name="Astvaldsson A."/>
            <person name="Peirasmaki D."/>
            <person name="Eckmann L."/>
            <person name="Andersson J.O."/>
            <person name="Svard S.G."/>
            <person name="Jerlstrom-Hultqvist J."/>
        </authorList>
    </citation>
    <scope>NUCLEOTIDE SEQUENCE [LARGE SCALE GENOMIC DNA]</scope>
    <source>
        <strain evidence="2 3">Roberts-Thomson</strain>
    </source>
</reference>
<evidence type="ECO:0000313" key="2">
    <source>
        <dbReference type="EMBL" id="TNJ30193.1"/>
    </source>
</evidence>
<dbReference type="OrthoDB" id="10256863at2759"/>
<accession>A0A4Z1T7W8</accession>
<gene>
    <name evidence="2" type="ORF">GMRT_14266</name>
</gene>
<feature type="compositionally biased region" description="Polar residues" evidence="1">
    <location>
        <begin position="1287"/>
        <end position="1300"/>
    </location>
</feature>
<dbReference type="EMBL" id="VDLU01000001">
    <property type="protein sequence ID" value="TNJ30193.1"/>
    <property type="molecule type" value="Genomic_DNA"/>
</dbReference>
<proteinExistence type="predicted"/>
<feature type="compositionally biased region" description="Polar residues" evidence="1">
    <location>
        <begin position="994"/>
        <end position="1022"/>
    </location>
</feature>
<sequence length="1859" mass="211302">MSIPTSLSSSGRPTSVEDIRIYTAEARDAFRRQEAATRLSRFYRERRRRDKERILQTLYSNFDAFLLGSHFIEWREITLARRFCRARQLRVLWIPLRRAVIQLHTAIQHWQDRLLMKSLNALRRQPEVVARYLELQQLPADEETRIIQHMHTWRKRQVFEFLRCRKQCQKCIRLGLDINVSIAMVVNARPEANTNALWADRLAYIRILDAKERLARKLWILYAILRPLLLAWRRVVYLRNLPELQEQRVRELELQRLRPFLIAWILYHRRRPWRLGLWFDRWGTHTAALAYRTAQNAVAVRCAKHGIRRYYFNRWHQDVLAREIRLANTFLSRLYGPLDLTDVSDPSALRSTSWALFFTTTILPEYRLQAVTLRCLKLWRRRAHAETAWKRFIVLESTRFLLLNARRYLRLWAQLALRTQRIAQDGEELELDPELAEGYRIDAFNDLLQVPNVTISCVIATYRYCTVSQLNTVLAYRERSLPLLARLQAMMANKGRPISTQMYEQVLLGATRPALYVYLLWAFLVCFRTAPRTIRSIRARESLFRGASTDEMAPELDALAQRNLAIRYHSFLGATDILYSEIYAKDRVIPPLVRQNIVVFLRNKVETFNQTRTLRRQPIELLLTAFLRRNSGVIVADRLSVASAAFLIQTWLSERICLVEDPAANSLVLARCDQDLELKDLTTSQVITQTSTPTPRKSKQLPILYFRNRFARFLSSGISNLIQPTVRPRSTTISAKTYAQYILRLKILHERQFAISDVADCWLVASLVIAIEREFGAIREYRERVFSNQVAIANSLPRESELLMTTIPSTLPSFERSGIFSLVSQGLLSSPELAMKAVLQYITLQDMRTLLETMSTSTIKPTLATYTCMQAHDDSSDNDDNWLLIDQTLSLFPDEWGFIEDELERLPTPVSALSDQSLGLRQEANDTDAGLTDVLVQPERLLGSSTSIPISPVSSPKKRSQQRSRSKRTRSGKTHKRVSISVAPQQLGPRPPIASNSINTKTSSEVGNRSSDSLTRNTSFRKNVSGPPRPLPSRLPTIAVRQPSAQLNPFMDIICYTSSDKSPSGEVSKHRSSCNLSDQVSDPDIPSLGEPDSIPIVLDSVELELSTSLSELNDEALHELEAPPAHSPTKTFLNMCGTTNHLSSIMQLKDGLTLYQKAMLVDLMTTSSVIYNKQPLEQVGITSATHYQLPSVIDKRMEEAFDAMIVLNSKFLYRLAQPGRLWSIWEGDPFFNAWGCEDGRQAHFNSFYNLLRQVSARKAIMGVGTEIMPANSSDANANAAPSLPGSRPTSPESKDGWSSSQVYQDLVETPILVDATKADSMDLLEPKRNERVRFCSRWESEGDGVKELLSRVASASTTRKEVPASELDHHYTVNEVLQRPVPVMIPQVRPPIARQPPTSSTIDTSTLRPESRVIPTTSSTHPTILSRPSSHYQIYTFPKPPLQEPTRTTRPPSPCVITMDLHTQPVEIPPRPATTISRFVRSGPFSRLGTRGLAHTQRQTIADLKLAGQCYESEEQPQKPLTVAYNRRRPAIPLTAREADLNRRPISTLMKCWPVNFEASPQKNYEPEAPLTTTQVSKTPMDYDPIDVNDLESFLLESSPVIPLRPDNGTHSRARSRGQILLVPESEMLLARLAEDNPFSPPVSPSVESVESLSEYVVVKPCSPSLDAHDDVIFRTLRKSSSPARPNSTVNRPVTEVTEVTETHDETKNLLLRPSSKKDNNLVLELEESDDRSSQAIPFFPREALINSLVPIELSVPEGSQDATQLIHLLHEDIFATETDNPTERTSLPLEEHTISPIEEYDDPSLRPIGTERMTYHNSLIHIADRSNLRRAAISSLLRHRQVTPNPDAVVLSVSSRLA</sequence>
<feature type="compositionally biased region" description="Low complexity" evidence="1">
    <location>
        <begin position="944"/>
        <end position="955"/>
    </location>
</feature>
<feature type="compositionally biased region" description="Basic residues" evidence="1">
    <location>
        <begin position="956"/>
        <end position="978"/>
    </location>
</feature>
<feature type="compositionally biased region" description="Low complexity" evidence="1">
    <location>
        <begin position="1272"/>
        <end position="1284"/>
    </location>
</feature>
<evidence type="ECO:0000313" key="3">
    <source>
        <dbReference type="Proteomes" id="UP000315496"/>
    </source>
</evidence>
<feature type="region of interest" description="Disordered" evidence="1">
    <location>
        <begin position="1272"/>
        <end position="1300"/>
    </location>
</feature>
<feature type="region of interest" description="Disordered" evidence="1">
    <location>
        <begin position="1389"/>
        <end position="1426"/>
    </location>
</feature>